<dbReference type="InterPro" id="IPR036249">
    <property type="entry name" value="Thioredoxin-like_sf"/>
</dbReference>
<sequence>MTTLYSLSSDLDDSFTLAKRIGSAPTSTKSDGVSPFYTIPIIQDDSTGAVVSDSVAIAAYLDKTYPSFGPILILPGTMPLQLAFSDAVIGIFAPFRPFFAWGITRRTNDATALYYLKNEAKRSSQHGGAEGGGAREATGKREGEFWENEQVEPCFADTVICAFLRFTRRMVGEESEEWKDIVTWNDGRWGRYLHRTANSDETRLAIQITIHWWLNGIQSCLFALVANDLSSNLTGYITSWDMDTFYQKIQKSDRRLEIWSLDVRFHTAETKHLGPQAISTQDPDHTTPALWCAKVKMELTNTVLKT</sequence>
<dbReference type="RefSeq" id="XP_060330203.1">
    <property type="nucleotide sequence ID" value="XM_060469640.1"/>
</dbReference>
<dbReference type="AlphaFoldDB" id="A0AA39KB50"/>
<dbReference type="PROSITE" id="PS50404">
    <property type="entry name" value="GST_NTER"/>
    <property type="match status" value="1"/>
</dbReference>
<gene>
    <name evidence="2" type="ORF">EV420DRAFT_1480096</name>
</gene>
<organism evidence="2 3">
    <name type="scientific">Armillaria tabescens</name>
    <name type="common">Ringless honey mushroom</name>
    <name type="synonym">Agaricus tabescens</name>
    <dbReference type="NCBI Taxonomy" id="1929756"/>
    <lineage>
        <taxon>Eukaryota</taxon>
        <taxon>Fungi</taxon>
        <taxon>Dikarya</taxon>
        <taxon>Basidiomycota</taxon>
        <taxon>Agaricomycotina</taxon>
        <taxon>Agaricomycetes</taxon>
        <taxon>Agaricomycetidae</taxon>
        <taxon>Agaricales</taxon>
        <taxon>Marasmiineae</taxon>
        <taxon>Physalacriaceae</taxon>
        <taxon>Desarmillaria</taxon>
    </lineage>
</organism>
<dbReference type="SUPFAM" id="SSF52833">
    <property type="entry name" value="Thioredoxin-like"/>
    <property type="match status" value="1"/>
</dbReference>
<feature type="domain" description="GST N-terminal" evidence="1">
    <location>
        <begin position="1"/>
        <end position="69"/>
    </location>
</feature>
<evidence type="ECO:0000259" key="1">
    <source>
        <dbReference type="PROSITE" id="PS50404"/>
    </source>
</evidence>
<dbReference type="InterPro" id="IPR004045">
    <property type="entry name" value="Glutathione_S-Trfase_N"/>
</dbReference>
<dbReference type="EMBL" id="JAUEPS010000019">
    <property type="protein sequence ID" value="KAK0457911.1"/>
    <property type="molecule type" value="Genomic_DNA"/>
</dbReference>
<evidence type="ECO:0000313" key="3">
    <source>
        <dbReference type="Proteomes" id="UP001175211"/>
    </source>
</evidence>
<dbReference type="InterPro" id="IPR054416">
    <property type="entry name" value="GST_UstS-like_C"/>
</dbReference>
<evidence type="ECO:0000313" key="2">
    <source>
        <dbReference type="EMBL" id="KAK0457911.1"/>
    </source>
</evidence>
<name>A0AA39KB50_ARMTA</name>
<dbReference type="Pfam" id="PF22041">
    <property type="entry name" value="GST_C_7"/>
    <property type="match status" value="1"/>
</dbReference>
<protein>
    <recommendedName>
        <fullName evidence="1">GST N-terminal domain-containing protein</fullName>
    </recommendedName>
</protein>
<comment type="caution">
    <text evidence="2">The sequence shown here is derived from an EMBL/GenBank/DDBJ whole genome shotgun (WGS) entry which is preliminary data.</text>
</comment>
<keyword evidence="3" id="KW-1185">Reference proteome</keyword>
<dbReference type="Gene3D" id="3.40.30.10">
    <property type="entry name" value="Glutaredoxin"/>
    <property type="match status" value="1"/>
</dbReference>
<dbReference type="Gene3D" id="1.20.1050.10">
    <property type="match status" value="1"/>
</dbReference>
<reference evidence="2" key="1">
    <citation type="submission" date="2023-06" db="EMBL/GenBank/DDBJ databases">
        <authorList>
            <consortium name="Lawrence Berkeley National Laboratory"/>
            <person name="Ahrendt S."/>
            <person name="Sahu N."/>
            <person name="Indic B."/>
            <person name="Wong-Bajracharya J."/>
            <person name="Merenyi Z."/>
            <person name="Ke H.-M."/>
            <person name="Monk M."/>
            <person name="Kocsube S."/>
            <person name="Drula E."/>
            <person name="Lipzen A."/>
            <person name="Balint B."/>
            <person name="Henrissat B."/>
            <person name="Andreopoulos B."/>
            <person name="Martin F.M."/>
            <person name="Harder C.B."/>
            <person name="Rigling D."/>
            <person name="Ford K.L."/>
            <person name="Foster G.D."/>
            <person name="Pangilinan J."/>
            <person name="Papanicolaou A."/>
            <person name="Barry K."/>
            <person name="LaButti K."/>
            <person name="Viragh M."/>
            <person name="Koriabine M."/>
            <person name="Yan M."/>
            <person name="Riley R."/>
            <person name="Champramary S."/>
            <person name="Plett K.L."/>
            <person name="Tsai I.J."/>
            <person name="Slot J."/>
            <person name="Sipos G."/>
            <person name="Plett J."/>
            <person name="Nagy L.G."/>
            <person name="Grigoriev I.V."/>
        </authorList>
    </citation>
    <scope>NUCLEOTIDE SEQUENCE</scope>
    <source>
        <strain evidence="2">CCBAS 213</strain>
    </source>
</reference>
<proteinExistence type="predicted"/>
<accession>A0AA39KB50</accession>
<dbReference type="GeneID" id="85353188"/>
<dbReference type="Proteomes" id="UP001175211">
    <property type="component" value="Unassembled WGS sequence"/>
</dbReference>